<dbReference type="PROSITE" id="PS51873">
    <property type="entry name" value="TRIAD"/>
    <property type="match status" value="1"/>
</dbReference>
<dbReference type="InterPro" id="IPR002867">
    <property type="entry name" value="IBR_dom"/>
</dbReference>
<dbReference type="PANTHER" id="PTHR22770">
    <property type="entry name" value="UBIQUITIN CONJUGATING ENZYME 7 INTERACTING PROTEIN-RELATED"/>
    <property type="match status" value="1"/>
</dbReference>
<organism evidence="12 13">
    <name type="scientific">Endozoicomonas lisbonensis</name>
    <dbReference type="NCBI Taxonomy" id="3120522"/>
    <lineage>
        <taxon>Bacteria</taxon>
        <taxon>Pseudomonadati</taxon>
        <taxon>Pseudomonadota</taxon>
        <taxon>Gammaproteobacteria</taxon>
        <taxon>Oceanospirillales</taxon>
        <taxon>Endozoicomonadaceae</taxon>
        <taxon>Endozoicomonas</taxon>
    </lineage>
</organism>
<proteinExistence type="predicted"/>
<keyword evidence="4" id="KW-0677">Repeat</keyword>
<dbReference type="Gene3D" id="2.20.25.20">
    <property type="match status" value="1"/>
</dbReference>
<feature type="compositionally biased region" description="Polar residues" evidence="8">
    <location>
        <begin position="391"/>
        <end position="400"/>
    </location>
</feature>
<dbReference type="InterPro" id="IPR051628">
    <property type="entry name" value="LUBAC_E3_Ligases"/>
</dbReference>
<dbReference type="Proteomes" id="UP001549366">
    <property type="component" value="Unassembled WGS sequence"/>
</dbReference>
<evidence type="ECO:0000256" key="7">
    <source>
        <dbReference type="ARBA" id="ARBA00022833"/>
    </source>
</evidence>
<keyword evidence="2" id="KW-0808">Transferase</keyword>
<evidence type="ECO:0008006" key="14">
    <source>
        <dbReference type="Google" id="ProtNLM"/>
    </source>
</evidence>
<evidence type="ECO:0000256" key="4">
    <source>
        <dbReference type="ARBA" id="ARBA00022737"/>
    </source>
</evidence>
<dbReference type="SUPFAM" id="SSF57850">
    <property type="entry name" value="RING/U-box"/>
    <property type="match status" value="2"/>
</dbReference>
<keyword evidence="5" id="KW-0863">Zinc-finger</keyword>
<evidence type="ECO:0000256" key="6">
    <source>
        <dbReference type="ARBA" id="ARBA00022786"/>
    </source>
</evidence>
<evidence type="ECO:0000259" key="10">
    <source>
        <dbReference type="PROSITE" id="PS50089"/>
    </source>
</evidence>
<dbReference type="Gene3D" id="1.20.120.1750">
    <property type="match status" value="1"/>
</dbReference>
<dbReference type="SMART" id="SM00647">
    <property type="entry name" value="IBR"/>
    <property type="match status" value="2"/>
</dbReference>
<keyword evidence="7" id="KW-0862">Zinc</keyword>
<evidence type="ECO:0000313" key="13">
    <source>
        <dbReference type="Proteomes" id="UP001549366"/>
    </source>
</evidence>
<dbReference type="InterPro" id="IPR044066">
    <property type="entry name" value="TRIAD_supradom"/>
</dbReference>
<evidence type="ECO:0000256" key="8">
    <source>
        <dbReference type="SAM" id="MobiDB-lite"/>
    </source>
</evidence>
<keyword evidence="6" id="KW-0833">Ubl conjugation pathway</keyword>
<feature type="domain" description="RING-type" evidence="10">
    <location>
        <begin position="928"/>
        <end position="973"/>
    </location>
</feature>
<comment type="pathway">
    <text evidence="1">Protein modification; protein ubiquitination.</text>
</comment>
<evidence type="ECO:0000256" key="1">
    <source>
        <dbReference type="ARBA" id="ARBA00004906"/>
    </source>
</evidence>
<keyword evidence="3" id="KW-0479">Metal-binding</keyword>
<dbReference type="InterPro" id="IPR001841">
    <property type="entry name" value="Znf_RING"/>
</dbReference>
<keyword evidence="9" id="KW-0732">Signal</keyword>
<dbReference type="EMBL" id="JBEWTB010000001">
    <property type="protein sequence ID" value="MET4754967.1"/>
    <property type="molecule type" value="Genomic_DNA"/>
</dbReference>
<reference evidence="12 13" key="1">
    <citation type="submission" date="2024-06" db="EMBL/GenBank/DDBJ databases">
        <title>Genomic Encyclopedia of Type Strains, Phase V (KMG-V): Genome sequencing to study the core and pangenomes of soil and plant-associated prokaryotes.</title>
        <authorList>
            <person name="Whitman W."/>
        </authorList>
    </citation>
    <scope>NUCLEOTIDE SEQUENCE [LARGE SCALE GENOMIC DNA]</scope>
    <source>
        <strain evidence="12 13">NE40</strain>
    </source>
</reference>
<evidence type="ECO:0000256" key="5">
    <source>
        <dbReference type="ARBA" id="ARBA00022771"/>
    </source>
</evidence>
<dbReference type="Pfam" id="PF01485">
    <property type="entry name" value="IBR"/>
    <property type="match status" value="1"/>
</dbReference>
<dbReference type="RefSeq" id="WP_354011562.1">
    <property type="nucleotide sequence ID" value="NZ_JBEWTA010000003.1"/>
</dbReference>
<feature type="domain" description="RING-type" evidence="11">
    <location>
        <begin position="704"/>
        <end position="908"/>
    </location>
</feature>
<evidence type="ECO:0000259" key="11">
    <source>
        <dbReference type="PROSITE" id="PS51873"/>
    </source>
</evidence>
<dbReference type="SMART" id="SM00184">
    <property type="entry name" value="RING"/>
    <property type="match status" value="3"/>
</dbReference>
<evidence type="ECO:0000256" key="9">
    <source>
        <dbReference type="SAM" id="SignalP"/>
    </source>
</evidence>
<sequence>MKKSCFLLSIWLMTLVFFFQPAAYGDPQVSGAEPCATALAIQSPTLPDRAQVVVFSAGKTKASALRLHLPSPWHWPDNSRAPAVITPPESVCQVSLCEKSACSTLFVINSDAFSEHPQPVTHEVTRHSPLPASGIFPLWMNHWVSGTGPFVPITVQNRGPDPEFSHPYRADLNKPSYSVREVYLAEQKQPLFLIHNPVDYRLYWLYWNEMNQFDIIQWPLLSPLENDNDLLNPNNLTLGIADQTRLNEPALLRVPLKREWLDTKQGSFRHLLPLLALIFGDVLQKQTADGSTEYWFRDHEGQTSVISQEELEQWHSLYHESIKADIFHRLTTGNPMNQAAGIAPAQFQREHRIVPWSIIRQIKKAIGRQAIQVIEKKPDNQTPPDSHHLQPPTSAGQQQTRQREVSDAIPGVLGQGWQQRMLNIQSSREFIGTRERPKFHEETLQVQIDHFVYASQTGSTDDMLRIVNTMETNEQKQSLLEGRYRAFPWLTALQAAVKANQQKAINLIRETADSINPSLFPELTRANEDCLPKQAEASATSNFPTNSFATNSNALAGAVGSGPMHSFLDSCAIPGHLLQIPHSSHRQCSEGRTECAVHEGTFDATVFLPCCESRVCEASLLSAMLALFSDSIVVPTLETVSCPVCTQPLNLVRTLSDAINTLQLAQEGGVTPAQVHSLNILTRISKHLKERSVSIDQLNRHKAVSAECNICFTEAECYQLPGCEEAGCAFCLQCLSQHIRIAYTSDDAYLLTEKGLQCPGCTAQVPDDVIKLLSGNSALQEITLKANQLIANRSPYLMSCPNGHLVDSRKAPGTRVVCPECNHSLCRQCRQDYHTGECPETLAFTQLIEENPLDYKRCPTCQLVVSKDEACNKVICSRCKTAFCWLCREDITGDYYQHFQYTSCLLHGGNTLQSAASAPTDNSMLNRCPICKTRHRLDFLLCGHTCCSDCENDFYRILEQLEYEFQRRCPLCTNEIDKQQEELPNLTIPPDARPCSIPSLRFTIYENHQGYYLVVNSDRRQPEKGFYLDKKDCLDQERLDELRVRLGVRVRGNNANVQVNLPFFPEGQPLLPCSFCDHVRYINEEGLCGDCQRAFYLSLQSDKGKPYGL</sequence>
<keyword evidence="13" id="KW-1185">Reference proteome</keyword>
<evidence type="ECO:0000256" key="3">
    <source>
        <dbReference type="ARBA" id="ARBA00022723"/>
    </source>
</evidence>
<feature type="region of interest" description="Disordered" evidence="8">
    <location>
        <begin position="377"/>
        <end position="405"/>
    </location>
</feature>
<feature type="signal peptide" evidence="9">
    <location>
        <begin position="1"/>
        <end position="25"/>
    </location>
</feature>
<accession>A0ABV2SB38</accession>
<dbReference type="PROSITE" id="PS50089">
    <property type="entry name" value="ZF_RING_2"/>
    <property type="match status" value="1"/>
</dbReference>
<evidence type="ECO:0000313" key="12">
    <source>
        <dbReference type="EMBL" id="MET4754967.1"/>
    </source>
</evidence>
<gene>
    <name evidence="12" type="ORF">V5J35_000159</name>
</gene>
<name>A0ABV2SB38_9GAMM</name>
<evidence type="ECO:0000256" key="2">
    <source>
        <dbReference type="ARBA" id="ARBA00022679"/>
    </source>
</evidence>
<dbReference type="PANTHER" id="PTHR22770:SF13">
    <property type="entry name" value="RING-TYPE DOMAIN-CONTAINING PROTEIN"/>
    <property type="match status" value="1"/>
</dbReference>
<comment type="caution">
    <text evidence="12">The sequence shown here is derived from an EMBL/GenBank/DDBJ whole genome shotgun (WGS) entry which is preliminary data.</text>
</comment>
<feature type="chain" id="PRO_5047301196" description="RING-type domain-containing protein" evidence="9">
    <location>
        <begin position="26"/>
        <end position="1109"/>
    </location>
</feature>
<protein>
    <recommendedName>
        <fullName evidence="14">RING-type domain-containing protein</fullName>
    </recommendedName>
</protein>